<gene>
    <name evidence="2" type="ordered locus">Cyan7425_2582</name>
</gene>
<sequence>MRSVLFTITSIACVGTWFAPLHASSSALAKEVAPVKEAGCPYLYQTGNTNTSSTKATYDSKSKTLNIEVDRSVPDMFWPIAESMTKDSVDKILDKCPSISLVKVNFQSGQTLTRKR</sequence>
<protein>
    <submittedName>
        <fullName evidence="2">Uncharacterized protein</fullName>
    </submittedName>
</protein>
<keyword evidence="1" id="KW-0732">Signal</keyword>
<accession>B8HYD4</accession>
<organism evidence="2">
    <name type="scientific">Cyanothece sp. (strain PCC 7425 / ATCC 29141)</name>
    <dbReference type="NCBI Taxonomy" id="395961"/>
    <lineage>
        <taxon>Bacteria</taxon>
        <taxon>Bacillati</taxon>
        <taxon>Cyanobacteriota</taxon>
        <taxon>Cyanophyceae</taxon>
        <taxon>Gomontiellales</taxon>
        <taxon>Cyanothecaceae</taxon>
        <taxon>Cyanothece</taxon>
    </lineage>
</organism>
<dbReference type="AlphaFoldDB" id="B8HYD4"/>
<proteinExistence type="predicted"/>
<dbReference type="EMBL" id="CP001344">
    <property type="protein sequence ID" value="ACL44937.1"/>
    <property type="molecule type" value="Genomic_DNA"/>
</dbReference>
<dbReference type="KEGG" id="cyn:Cyan7425_2582"/>
<evidence type="ECO:0000256" key="1">
    <source>
        <dbReference type="SAM" id="SignalP"/>
    </source>
</evidence>
<feature type="chain" id="PRO_5002873541" evidence="1">
    <location>
        <begin position="30"/>
        <end position="116"/>
    </location>
</feature>
<dbReference type="HOGENOM" id="CLU_2179477_0_0_3"/>
<evidence type="ECO:0000313" key="2">
    <source>
        <dbReference type="EMBL" id="ACL44937.1"/>
    </source>
</evidence>
<feature type="signal peptide" evidence="1">
    <location>
        <begin position="1"/>
        <end position="29"/>
    </location>
</feature>
<reference evidence="2" key="1">
    <citation type="submission" date="2009-01" db="EMBL/GenBank/DDBJ databases">
        <title>Complete sequence of chromosome Cyanothece sp. PCC 7425.</title>
        <authorList>
            <consortium name="US DOE Joint Genome Institute"/>
            <person name="Lucas S."/>
            <person name="Copeland A."/>
            <person name="Lapidus A."/>
            <person name="Glavina del Rio T."/>
            <person name="Dalin E."/>
            <person name="Tice H."/>
            <person name="Bruce D."/>
            <person name="Goodwin L."/>
            <person name="Pitluck S."/>
            <person name="Sims D."/>
            <person name="Meineke L."/>
            <person name="Brettin T."/>
            <person name="Detter J.C."/>
            <person name="Han C."/>
            <person name="Larimer F."/>
            <person name="Land M."/>
            <person name="Hauser L."/>
            <person name="Kyrpides N."/>
            <person name="Ovchinnikova G."/>
            <person name="Liberton M."/>
            <person name="Stoeckel J."/>
            <person name="Banerjee A."/>
            <person name="Singh A."/>
            <person name="Page L."/>
            <person name="Sato H."/>
            <person name="Zhao L."/>
            <person name="Sherman L."/>
            <person name="Pakrasi H."/>
            <person name="Richardson P."/>
        </authorList>
    </citation>
    <scope>NUCLEOTIDE SEQUENCE</scope>
    <source>
        <strain evidence="2">PCC 7425</strain>
    </source>
</reference>
<name>B8HYD4_CYAP4</name>